<dbReference type="AlphaFoldDB" id="A0A839JYV0"/>
<dbReference type="Pfam" id="PF02920">
    <property type="entry name" value="Integrase_DNA"/>
    <property type="match status" value="1"/>
</dbReference>
<dbReference type="Proteomes" id="UP000574276">
    <property type="component" value="Unassembled WGS sequence"/>
</dbReference>
<comment type="similarity">
    <text evidence="1">Belongs to the 'phage' integrase family.</text>
</comment>
<keyword evidence="2" id="KW-0238">DNA-binding</keyword>
<dbReference type="GO" id="GO:0008907">
    <property type="term" value="F:integrase activity"/>
    <property type="evidence" value="ECO:0007669"/>
    <property type="project" value="InterPro"/>
</dbReference>
<dbReference type="GO" id="GO:0006310">
    <property type="term" value="P:DNA recombination"/>
    <property type="evidence" value="ECO:0007669"/>
    <property type="project" value="UniProtKB-KW"/>
</dbReference>
<sequence length="402" mass="46779">MSDAKRRDNKGRVLHVGEAQMEDGRYMYRYKDPYGKRKTVYSWRLTSGDPTPSGKRKEVSLREKIREIENNIKRGMYTTDMTVCELVEKYLTTKTGVAYSTRQGYQFVQNLLAKESFGQRKIVEVKTSDAKIFLIQLQESGKGYSTVCTVRGVLRPAFQMAADDDMIIKNPFQFELHTVVVNDSVKRDAITREQERKFLEFIEKDPHYSQFYDAIFILFKTGLRISEFCGLTIKDVDFRKNVLRVNHQLQRTSKMEYICAPPKTECGNRNIPMKPEVVEAFKRIIKNRPKPKVEPIINGYTGFLFLDKNGMPKVSQHWQKCFQLILQKYNNTYRVQLPKITPHVCRHTCCTNYAKSGMNPKILQYIMGHADVSVTLDTYTHIKEEDAKEEMERLGLLNVKEA</sequence>
<reference evidence="5 6" key="1">
    <citation type="submission" date="2020-07" db="EMBL/GenBank/DDBJ databases">
        <title>Characterization and genome sequencing of isolate MD1, a novel member within the family Lachnospiraceae.</title>
        <authorList>
            <person name="Rettenmaier R."/>
            <person name="Di Bello L."/>
            <person name="Zinser C."/>
            <person name="Scheitz K."/>
            <person name="Liebl W."/>
            <person name="Zverlov V."/>
        </authorList>
    </citation>
    <scope>NUCLEOTIDE SEQUENCE [LARGE SCALE GENOMIC DNA]</scope>
    <source>
        <strain evidence="5 6">MD1</strain>
    </source>
</reference>
<protein>
    <submittedName>
        <fullName evidence="5">Site-specific integrase</fullName>
    </submittedName>
</protein>
<evidence type="ECO:0000256" key="3">
    <source>
        <dbReference type="ARBA" id="ARBA00023172"/>
    </source>
</evidence>
<gene>
    <name evidence="5" type="ORF">H0486_04645</name>
</gene>
<dbReference type="Gene3D" id="1.10.443.10">
    <property type="entry name" value="Intergrase catalytic core"/>
    <property type="match status" value="1"/>
</dbReference>
<dbReference type="InterPro" id="IPR050090">
    <property type="entry name" value="Tyrosine_recombinase_XerCD"/>
</dbReference>
<dbReference type="Pfam" id="PF00589">
    <property type="entry name" value="Phage_integrase"/>
    <property type="match status" value="1"/>
</dbReference>
<evidence type="ECO:0000313" key="5">
    <source>
        <dbReference type="EMBL" id="MBB2182162.1"/>
    </source>
</evidence>
<dbReference type="InterPro" id="IPR011010">
    <property type="entry name" value="DNA_brk_join_enz"/>
</dbReference>
<keyword evidence="3" id="KW-0233">DNA recombination</keyword>
<dbReference type="SUPFAM" id="SSF54171">
    <property type="entry name" value="DNA-binding domain"/>
    <property type="match status" value="1"/>
</dbReference>
<evidence type="ECO:0000256" key="2">
    <source>
        <dbReference type="ARBA" id="ARBA00023125"/>
    </source>
</evidence>
<feature type="domain" description="Tyr recombinase" evidence="4">
    <location>
        <begin position="185"/>
        <end position="392"/>
    </location>
</feature>
<dbReference type="InterPro" id="IPR010998">
    <property type="entry name" value="Integrase_recombinase_N"/>
</dbReference>
<dbReference type="CDD" id="cd01189">
    <property type="entry name" value="INT_ICEBs1_C_like"/>
    <property type="match status" value="1"/>
</dbReference>
<keyword evidence="6" id="KW-1185">Reference proteome</keyword>
<dbReference type="InterPro" id="IPR013762">
    <property type="entry name" value="Integrase-like_cat_sf"/>
</dbReference>
<dbReference type="RefSeq" id="WP_228351890.1">
    <property type="nucleotide sequence ID" value="NZ_JACEGA010000001.1"/>
</dbReference>
<dbReference type="PANTHER" id="PTHR30349:SF41">
    <property type="entry name" value="INTEGRASE_RECOMBINASE PROTEIN MJ0367-RELATED"/>
    <property type="match status" value="1"/>
</dbReference>
<dbReference type="InterPro" id="IPR002104">
    <property type="entry name" value="Integrase_catalytic"/>
</dbReference>
<proteinExistence type="inferred from homology"/>
<comment type="caution">
    <text evidence="5">The sequence shown here is derived from an EMBL/GenBank/DDBJ whole genome shotgun (WGS) entry which is preliminary data.</text>
</comment>
<evidence type="ECO:0000259" key="4">
    <source>
        <dbReference type="PROSITE" id="PS51898"/>
    </source>
</evidence>
<dbReference type="GO" id="GO:0003677">
    <property type="term" value="F:DNA binding"/>
    <property type="evidence" value="ECO:0007669"/>
    <property type="project" value="UniProtKB-KW"/>
</dbReference>
<dbReference type="PROSITE" id="PS51898">
    <property type="entry name" value="TYR_RECOMBINASE"/>
    <property type="match status" value="1"/>
</dbReference>
<evidence type="ECO:0000256" key="1">
    <source>
        <dbReference type="ARBA" id="ARBA00008857"/>
    </source>
</evidence>
<dbReference type="InterPro" id="IPR016177">
    <property type="entry name" value="DNA-bd_dom_sf"/>
</dbReference>
<dbReference type="EMBL" id="JACEGA010000001">
    <property type="protein sequence ID" value="MBB2182162.1"/>
    <property type="molecule type" value="Genomic_DNA"/>
</dbReference>
<dbReference type="SUPFAM" id="SSF56349">
    <property type="entry name" value="DNA breaking-rejoining enzymes"/>
    <property type="match status" value="1"/>
</dbReference>
<organism evidence="5 6">
    <name type="scientific">Variimorphobacter saccharofermentans</name>
    <dbReference type="NCBI Taxonomy" id="2755051"/>
    <lineage>
        <taxon>Bacteria</taxon>
        <taxon>Bacillati</taxon>
        <taxon>Bacillota</taxon>
        <taxon>Clostridia</taxon>
        <taxon>Lachnospirales</taxon>
        <taxon>Lachnospiraceae</taxon>
        <taxon>Variimorphobacter</taxon>
    </lineage>
</organism>
<dbReference type="PANTHER" id="PTHR30349">
    <property type="entry name" value="PHAGE INTEGRASE-RELATED"/>
    <property type="match status" value="1"/>
</dbReference>
<accession>A0A839JYV0</accession>
<name>A0A839JYV0_9FIRM</name>
<dbReference type="InterPro" id="IPR004191">
    <property type="entry name" value="Integrase_Tn916-type_DNA-bd_N"/>
</dbReference>
<dbReference type="Gene3D" id="3.30.160.60">
    <property type="entry name" value="Classic Zinc Finger"/>
    <property type="match status" value="1"/>
</dbReference>
<evidence type="ECO:0000313" key="6">
    <source>
        <dbReference type="Proteomes" id="UP000574276"/>
    </source>
</evidence>
<dbReference type="Gene3D" id="1.10.150.130">
    <property type="match status" value="1"/>
</dbReference>